<keyword evidence="3" id="KW-1185">Reference proteome</keyword>
<dbReference type="eggNOG" id="COG0251">
    <property type="taxonomic scope" value="Bacteria"/>
</dbReference>
<comment type="similarity">
    <text evidence="1">Belongs to the RutC family.</text>
</comment>
<name>A5CVT0_VESOH</name>
<dbReference type="AlphaFoldDB" id="A5CVT0"/>
<dbReference type="InterPro" id="IPR035959">
    <property type="entry name" value="RutC-like_sf"/>
</dbReference>
<dbReference type="InterPro" id="IPR006056">
    <property type="entry name" value="RidA"/>
</dbReference>
<evidence type="ECO:0000313" key="2">
    <source>
        <dbReference type="EMBL" id="BAF61939.1"/>
    </source>
</evidence>
<dbReference type="Gene3D" id="3.30.1330.40">
    <property type="entry name" value="RutC-like"/>
    <property type="match status" value="1"/>
</dbReference>
<dbReference type="InterPro" id="IPR006175">
    <property type="entry name" value="YjgF/YER057c/UK114"/>
</dbReference>
<evidence type="ECO:0000256" key="1">
    <source>
        <dbReference type="ARBA" id="ARBA00010552"/>
    </source>
</evidence>
<reference evidence="3" key="1">
    <citation type="journal article" date="2007" name="Curr. Biol.">
        <title>Reduced genome of the thioautotrophic intracellular symbiont in a deep-sea clam, Calyptogena okutanii.</title>
        <authorList>
            <person name="Kuwahara H."/>
            <person name="Yoshida T."/>
            <person name="Takaki Y."/>
            <person name="Shimamura S."/>
            <person name="Nishi S."/>
            <person name="Harada M."/>
            <person name="Matsuyama K."/>
            <person name="Takishita K."/>
            <person name="Kawato M."/>
            <person name="Uematsu K."/>
            <person name="Fujiwara Y."/>
            <person name="Sato T."/>
            <person name="Kato C."/>
            <person name="Kitagawa M."/>
            <person name="Kato I."/>
            <person name="Maruyama T."/>
        </authorList>
    </citation>
    <scope>NUCLEOTIDE SEQUENCE [LARGE SCALE GENOMIC DNA]</scope>
    <source>
        <strain evidence="3">HA</strain>
    </source>
</reference>
<accession>A5CVT0</accession>
<dbReference type="FunFam" id="3.30.1330.40:FF:000001">
    <property type="entry name" value="L-PSP family endoribonuclease"/>
    <property type="match status" value="1"/>
</dbReference>
<dbReference type="EMBL" id="AP009247">
    <property type="protein sequence ID" value="BAF61939.1"/>
    <property type="molecule type" value="Genomic_DNA"/>
</dbReference>
<dbReference type="HOGENOM" id="CLU_100715_7_1_6"/>
<dbReference type="PANTHER" id="PTHR11803">
    <property type="entry name" value="2-IMINOBUTANOATE/2-IMINOPROPANOATE DEAMINASE RIDA"/>
    <property type="match status" value="1"/>
</dbReference>
<sequence>MQKQIISTNKAPKAIGTYSQAVCITGGSIIYLSGQIPLIPATMEIINGDIGEQINQVFKNLIAVCRQSNGDLKDIVKLNIYLTDLNNFPKVNKIMSTYFNEPYPARAMIGVNELPKKSMVEIDGVMVIEPYDYTY</sequence>
<dbReference type="Pfam" id="PF01042">
    <property type="entry name" value="Ribonuc_L-PSP"/>
    <property type="match status" value="1"/>
</dbReference>
<dbReference type="NCBIfam" id="TIGR00004">
    <property type="entry name" value="Rid family detoxifying hydrolase"/>
    <property type="match status" value="1"/>
</dbReference>
<proteinExistence type="inferred from homology"/>
<protein>
    <submittedName>
        <fullName evidence="2">Endoribonuclease L-PSP family protein</fullName>
    </submittedName>
</protein>
<gene>
    <name evidence="2" type="ordered locus">COSY_0834</name>
</gene>
<dbReference type="RefSeq" id="WP_011930208.1">
    <property type="nucleotide sequence ID" value="NC_009465.1"/>
</dbReference>
<dbReference type="STRING" id="412965.COSY_0834"/>
<dbReference type="PANTHER" id="PTHR11803:SF39">
    <property type="entry name" value="2-IMINOBUTANOATE_2-IMINOPROPANOATE DEAMINASE"/>
    <property type="match status" value="1"/>
</dbReference>
<organism evidence="2 3">
    <name type="scientific">Vesicomyosocius okutanii subsp. Calyptogena okutanii (strain HA)</name>
    <dbReference type="NCBI Taxonomy" id="412965"/>
    <lineage>
        <taxon>Bacteria</taxon>
        <taxon>Pseudomonadati</taxon>
        <taxon>Pseudomonadota</taxon>
        <taxon>Gammaproteobacteria</taxon>
        <taxon>Candidatus Pseudothioglobaceae</taxon>
        <taxon>Candidatus Vesicomyidisocius</taxon>
    </lineage>
</organism>
<dbReference type="SUPFAM" id="SSF55298">
    <property type="entry name" value="YjgF-like"/>
    <property type="match status" value="1"/>
</dbReference>
<dbReference type="GO" id="GO:0005829">
    <property type="term" value="C:cytosol"/>
    <property type="evidence" value="ECO:0007669"/>
    <property type="project" value="TreeGrafter"/>
</dbReference>
<evidence type="ECO:0000313" key="3">
    <source>
        <dbReference type="Proteomes" id="UP000000247"/>
    </source>
</evidence>
<dbReference type="KEGG" id="vok:COSY_0834"/>
<dbReference type="CDD" id="cd00448">
    <property type="entry name" value="YjgF_YER057c_UK114_family"/>
    <property type="match status" value="1"/>
</dbReference>
<dbReference type="Proteomes" id="UP000000247">
    <property type="component" value="Chromosome"/>
</dbReference>
<dbReference type="OrthoDB" id="9803101at2"/>
<dbReference type="GO" id="GO:0019239">
    <property type="term" value="F:deaminase activity"/>
    <property type="evidence" value="ECO:0007669"/>
    <property type="project" value="TreeGrafter"/>
</dbReference>